<dbReference type="GO" id="GO:0016491">
    <property type="term" value="F:oxidoreductase activity"/>
    <property type="evidence" value="ECO:0007669"/>
    <property type="project" value="UniProtKB-KW"/>
</dbReference>
<dbReference type="SMART" id="SM00822">
    <property type="entry name" value="PKS_KR"/>
    <property type="match status" value="1"/>
</dbReference>
<dbReference type="Gene3D" id="3.40.50.720">
    <property type="entry name" value="NAD(P)-binding Rossmann-like Domain"/>
    <property type="match status" value="1"/>
</dbReference>
<keyword evidence="2" id="KW-0560">Oxidoreductase</keyword>
<dbReference type="Pfam" id="PF00106">
    <property type="entry name" value="adh_short"/>
    <property type="match status" value="1"/>
</dbReference>
<name>A0A4Q0YJE2_9GAMM</name>
<dbReference type="InterPro" id="IPR002347">
    <property type="entry name" value="SDR_fam"/>
</dbReference>
<dbReference type="PROSITE" id="PS00061">
    <property type="entry name" value="ADH_SHORT"/>
    <property type="match status" value="1"/>
</dbReference>
<dbReference type="Proteomes" id="UP000290287">
    <property type="component" value="Unassembled WGS sequence"/>
</dbReference>
<evidence type="ECO:0000313" key="5">
    <source>
        <dbReference type="EMBL" id="RXJ70827.1"/>
    </source>
</evidence>
<dbReference type="AlphaFoldDB" id="A0A4Q0YJE2"/>
<evidence type="ECO:0000259" key="4">
    <source>
        <dbReference type="SMART" id="SM00822"/>
    </source>
</evidence>
<dbReference type="SUPFAM" id="SSF51735">
    <property type="entry name" value="NAD(P)-binding Rossmann-fold domains"/>
    <property type="match status" value="1"/>
</dbReference>
<gene>
    <name evidence="5" type="ORF">CS022_22105</name>
</gene>
<dbReference type="PANTHER" id="PTHR44196:SF1">
    <property type="entry name" value="DEHYDROGENASE_REDUCTASE SDR FAMILY MEMBER 7B"/>
    <property type="match status" value="1"/>
</dbReference>
<dbReference type="PRINTS" id="PR00081">
    <property type="entry name" value="GDHRDH"/>
</dbReference>
<evidence type="ECO:0000256" key="3">
    <source>
        <dbReference type="RuleBase" id="RU000363"/>
    </source>
</evidence>
<comment type="similarity">
    <text evidence="1 3">Belongs to the short-chain dehydrogenases/reductases (SDR) family.</text>
</comment>
<feature type="domain" description="Ketoreductase" evidence="4">
    <location>
        <begin position="6"/>
        <end position="189"/>
    </location>
</feature>
<dbReference type="EMBL" id="PEIB01000043">
    <property type="protein sequence ID" value="RXJ70827.1"/>
    <property type="molecule type" value="Genomic_DNA"/>
</dbReference>
<organism evidence="5 6">
    <name type="scientific">Veronia nyctiphanis</name>
    <dbReference type="NCBI Taxonomy" id="1278244"/>
    <lineage>
        <taxon>Bacteria</taxon>
        <taxon>Pseudomonadati</taxon>
        <taxon>Pseudomonadota</taxon>
        <taxon>Gammaproteobacteria</taxon>
        <taxon>Vibrionales</taxon>
        <taxon>Vibrionaceae</taxon>
        <taxon>Veronia</taxon>
    </lineage>
</organism>
<dbReference type="CDD" id="cd05233">
    <property type="entry name" value="SDR_c"/>
    <property type="match status" value="1"/>
</dbReference>
<dbReference type="PIRSF" id="PIRSF000126">
    <property type="entry name" value="11-beta-HSD1"/>
    <property type="match status" value="1"/>
</dbReference>
<sequence length="270" mass="29094">MDKVRKTVLITGGTKGVGAEVARFFAKKGENLVLVARSQAGLDDMKRELQNQCELITVIADISDPAALSNIVNKAVAHFGCIDILVNNAGCHHRGEFSRLSAQQVAEMTQANFTAPLVLTRLCLPYLTRSKSAAVIMVASLAGMAPLQGAATYSATKAGLRAFSYALADELTQSNIKVGVVSPGPINTGFIMDNIDVVEDIVYSQPMSTAEDVAENIAKLCQPSSKTEIAMPYVSGKLATLGYLFPLFRKLSRPLLYRAGKKNKQKYRAH</sequence>
<dbReference type="PANTHER" id="PTHR44196">
    <property type="entry name" value="DEHYDROGENASE/REDUCTASE SDR FAMILY MEMBER 7B"/>
    <property type="match status" value="1"/>
</dbReference>
<dbReference type="InterPro" id="IPR057326">
    <property type="entry name" value="KR_dom"/>
</dbReference>
<dbReference type="InterPro" id="IPR036291">
    <property type="entry name" value="NAD(P)-bd_dom_sf"/>
</dbReference>
<evidence type="ECO:0000313" key="6">
    <source>
        <dbReference type="Proteomes" id="UP000290287"/>
    </source>
</evidence>
<dbReference type="InterPro" id="IPR020904">
    <property type="entry name" value="Sc_DH/Rdtase_CS"/>
</dbReference>
<evidence type="ECO:0000256" key="1">
    <source>
        <dbReference type="ARBA" id="ARBA00006484"/>
    </source>
</evidence>
<evidence type="ECO:0000256" key="2">
    <source>
        <dbReference type="ARBA" id="ARBA00023002"/>
    </source>
</evidence>
<protein>
    <submittedName>
        <fullName evidence="5">Short-chain dehydrogenase</fullName>
    </submittedName>
</protein>
<dbReference type="RefSeq" id="WP_129124058.1">
    <property type="nucleotide sequence ID" value="NZ_PEIB01000043.1"/>
</dbReference>
<dbReference type="GO" id="GO:0016020">
    <property type="term" value="C:membrane"/>
    <property type="evidence" value="ECO:0007669"/>
    <property type="project" value="TreeGrafter"/>
</dbReference>
<keyword evidence="6" id="KW-1185">Reference proteome</keyword>
<reference evidence="5 6" key="1">
    <citation type="submission" date="2017-10" db="EMBL/GenBank/DDBJ databases">
        <title>Nyctiphanis sp. nov., isolated from the stomach of the euphausiid Nyctiphanes simplex (Hansen, 1911) in the Gulf of California.</title>
        <authorList>
            <person name="Gomez-Gil B."/>
            <person name="Aguilar-Mendez M."/>
            <person name="Lopez-Cortes A."/>
            <person name="Gomez-Gutierrez J."/>
            <person name="Roque A."/>
            <person name="Lang E."/>
            <person name="Gonzalez-Castillo A."/>
        </authorList>
    </citation>
    <scope>NUCLEOTIDE SEQUENCE [LARGE SCALE GENOMIC DNA]</scope>
    <source>
        <strain evidence="5 6">CAIM 600</strain>
    </source>
</reference>
<dbReference type="PRINTS" id="PR00080">
    <property type="entry name" value="SDRFAMILY"/>
</dbReference>
<proteinExistence type="inferred from homology"/>
<dbReference type="OrthoDB" id="9810734at2"/>
<comment type="caution">
    <text evidence="5">The sequence shown here is derived from an EMBL/GenBank/DDBJ whole genome shotgun (WGS) entry which is preliminary data.</text>
</comment>
<accession>A0A4Q0YJE2</accession>